<evidence type="ECO:0000313" key="1">
    <source>
        <dbReference type="EMBL" id="GAA4896606.1"/>
    </source>
</evidence>
<organism evidence="1 2">
    <name type="scientific">Ferrimonas pelagia</name>
    <dbReference type="NCBI Taxonomy" id="1177826"/>
    <lineage>
        <taxon>Bacteria</taxon>
        <taxon>Pseudomonadati</taxon>
        <taxon>Pseudomonadota</taxon>
        <taxon>Gammaproteobacteria</taxon>
        <taxon>Alteromonadales</taxon>
        <taxon>Ferrimonadaceae</taxon>
        <taxon>Ferrimonas</taxon>
    </lineage>
</organism>
<dbReference type="Proteomes" id="UP001499988">
    <property type="component" value="Unassembled WGS sequence"/>
</dbReference>
<gene>
    <name evidence="1" type="ORF">GCM10023333_32380</name>
</gene>
<keyword evidence="2" id="KW-1185">Reference proteome</keyword>
<sequence length="59" mass="6933">MLMSIKWLFSHRSSQAQRERSCVNLMPMESHDVPEQLSQVLRQYDNADEPAVRADDEQK</sequence>
<name>A0ABP9FAR7_9GAMM</name>
<evidence type="ECO:0000313" key="2">
    <source>
        <dbReference type="Proteomes" id="UP001499988"/>
    </source>
</evidence>
<comment type="caution">
    <text evidence="1">The sequence shown here is derived from an EMBL/GenBank/DDBJ whole genome shotgun (WGS) entry which is preliminary data.</text>
</comment>
<protein>
    <submittedName>
        <fullName evidence="1">Uncharacterized protein</fullName>
    </submittedName>
</protein>
<dbReference type="EMBL" id="BAABJZ010000097">
    <property type="protein sequence ID" value="GAA4896606.1"/>
    <property type="molecule type" value="Genomic_DNA"/>
</dbReference>
<proteinExistence type="predicted"/>
<accession>A0ABP9FAR7</accession>
<reference evidence="2" key="1">
    <citation type="journal article" date="2019" name="Int. J. Syst. Evol. Microbiol.">
        <title>The Global Catalogue of Microorganisms (GCM) 10K type strain sequencing project: providing services to taxonomists for standard genome sequencing and annotation.</title>
        <authorList>
            <consortium name="The Broad Institute Genomics Platform"/>
            <consortium name="The Broad Institute Genome Sequencing Center for Infectious Disease"/>
            <person name="Wu L."/>
            <person name="Ma J."/>
        </authorList>
    </citation>
    <scope>NUCLEOTIDE SEQUENCE [LARGE SCALE GENOMIC DNA]</scope>
    <source>
        <strain evidence="2">JCM 18401</strain>
    </source>
</reference>